<evidence type="ECO:0000256" key="4">
    <source>
        <dbReference type="ARBA" id="ARBA00022833"/>
    </source>
</evidence>
<dbReference type="Proteomes" id="UP000055019">
    <property type="component" value="Unassembled WGS sequence"/>
</dbReference>
<keyword evidence="2" id="KW-0479">Metal-binding</keyword>
<reference evidence="6" key="1">
    <citation type="submission" date="2016-01" db="EMBL/GenBank/DDBJ databases">
        <authorList>
            <person name="Peeters C."/>
        </authorList>
    </citation>
    <scope>NUCLEOTIDE SEQUENCE [LARGE SCALE GENOMIC DNA]</scope>
    <source>
        <strain evidence="6">LMG 29317</strain>
    </source>
</reference>
<evidence type="ECO:0000259" key="5">
    <source>
        <dbReference type="SMART" id="SM00849"/>
    </source>
</evidence>
<dbReference type="GO" id="GO:0046872">
    <property type="term" value="F:metal ion binding"/>
    <property type="evidence" value="ECO:0007669"/>
    <property type="project" value="UniProtKB-KW"/>
</dbReference>
<feature type="domain" description="Metallo-beta-lactamase" evidence="5">
    <location>
        <begin position="93"/>
        <end position="298"/>
    </location>
</feature>
<dbReference type="GO" id="GO:0016787">
    <property type="term" value="F:hydrolase activity"/>
    <property type="evidence" value="ECO:0007669"/>
    <property type="project" value="UniProtKB-KW"/>
</dbReference>
<organism evidence="6 7">
    <name type="scientific">Caballeronia arvi</name>
    <dbReference type="NCBI Taxonomy" id="1777135"/>
    <lineage>
        <taxon>Bacteria</taxon>
        <taxon>Pseudomonadati</taxon>
        <taxon>Pseudomonadota</taxon>
        <taxon>Betaproteobacteria</taxon>
        <taxon>Burkholderiales</taxon>
        <taxon>Burkholderiaceae</taxon>
        <taxon>Caballeronia</taxon>
    </lineage>
</organism>
<proteinExistence type="inferred from homology"/>
<dbReference type="InterPro" id="IPR036866">
    <property type="entry name" value="RibonucZ/Hydroxyglut_hydro"/>
</dbReference>
<dbReference type="PANTHER" id="PTHR42978:SF6">
    <property type="entry name" value="QUORUM-QUENCHING LACTONASE YTNP-RELATED"/>
    <property type="match status" value="1"/>
</dbReference>
<dbReference type="Gene3D" id="3.60.15.10">
    <property type="entry name" value="Ribonuclease Z/Hydroxyacylglutathione hydrolase-like"/>
    <property type="match status" value="1"/>
</dbReference>
<dbReference type="SMART" id="SM00849">
    <property type="entry name" value="Lactamase_B"/>
    <property type="match status" value="1"/>
</dbReference>
<keyword evidence="3" id="KW-0378">Hydrolase</keyword>
<evidence type="ECO:0000313" key="7">
    <source>
        <dbReference type="Proteomes" id="UP000055019"/>
    </source>
</evidence>
<dbReference type="PANTHER" id="PTHR42978">
    <property type="entry name" value="QUORUM-QUENCHING LACTONASE YTNP-RELATED-RELATED"/>
    <property type="match status" value="1"/>
</dbReference>
<evidence type="ECO:0000313" key="6">
    <source>
        <dbReference type="EMBL" id="SAL63029.1"/>
    </source>
</evidence>
<dbReference type="InterPro" id="IPR001279">
    <property type="entry name" value="Metallo-B-lactamas"/>
</dbReference>
<gene>
    <name evidence="6" type="ORF">AWB74_03297</name>
</gene>
<sequence>MTSDSSISLSRRSLLAAGCICLGCAVSGPLLAGVLSVETGTPEFYRLLVGDYEVTVLSDGKSPLPAMRLLQGNAASIADALRRSALGEEVETSHNSFLVNTGKRLVLVDAGAGSLLGPRTGRLLTNLRAAGYRPEQVDEVYLAHMHADHIGGLMYGDQLSFPNAIVRADQRDSNYWLSEDNMQAAPEAAKRFFQAALLSLSAYINIGRLRTFDGITELVSGITTRPAYGHTPGHTMYEVQSRDERLLLWGDIVHVAAVQFGDPSVTIGYDVDRIEAEQEHLRVFGDAAQNRYMIGGAHLPFPGLGHVHRDGGARYTFAPLS</sequence>
<dbReference type="AlphaFoldDB" id="A0A158J3U8"/>
<accession>A0A158J3U8</accession>
<protein>
    <submittedName>
        <fullName evidence="6">Beta-lactamase domain-containing protein</fullName>
    </submittedName>
</protein>
<dbReference type="Pfam" id="PF00753">
    <property type="entry name" value="Lactamase_B"/>
    <property type="match status" value="1"/>
</dbReference>
<dbReference type="EMBL" id="FCOM02000012">
    <property type="protein sequence ID" value="SAL63029.1"/>
    <property type="molecule type" value="Genomic_DNA"/>
</dbReference>
<comment type="similarity">
    <text evidence="1">Belongs to the metallo-beta-lactamase superfamily.</text>
</comment>
<evidence type="ECO:0000256" key="2">
    <source>
        <dbReference type="ARBA" id="ARBA00022723"/>
    </source>
</evidence>
<name>A0A158J3U8_9BURK</name>
<dbReference type="InterPro" id="IPR051013">
    <property type="entry name" value="MBL_superfamily_lactonases"/>
</dbReference>
<keyword evidence="7" id="KW-1185">Reference proteome</keyword>
<dbReference type="OrthoDB" id="5443440at2"/>
<dbReference type="SUPFAM" id="SSF56281">
    <property type="entry name" value="Metallo-hydrolase/oxidoreductase"/>
    <property type="match status" value="1"/>
</dbReference>
<comment type="caution">
    <text evidence="6">The sequence shown here is derived from an EMBL/GenBank/DDBJ whole genome shotgun (WGS) entry which is preliminary data.</text>
</comment>
<evidence type="ECO:0000256" key="3">
    <source>
        <dbReference type="ARBA" id="ARBA00022801"/>
    </source>
</evidence>
<dbReference type="CDD" id="cd07720">
    <property type="entry name" value="OPHC2-like_MBL-fold"/>
    <property type="match status" value="1"/>
</dbReference>
<keyword evidence="4" id="KW-0862">Zinc</keyword>
<evidence type="ECO:0000256" key="1">
    <source>
        <dbReference type="ARBA" id="ARBA00007749"/>
    </source>
</evidence>